<keyword evidence="2" id="KW-1185">Reference proteome</keyword>
<evidence type="ECO:0000313" key="1">
    <source>
        <dbReference type="EMBL" id="PON71746.1"/>
    </source>
</evidence>
<protein>
    <submittedName>
        <fullName evidence="1">Uncharacterized protein</fullName>
    </submittedName>
</protein>
<proteinExistence type="predicted"/>
<dbReference type="EMBL" id="JXTB01000043">
    <property type="protein sequence ID" value="PON71746.1"/>
    <property type="molecule type" value="Genomic_DNA"/>
</dbReference>
<reference evidence="2" key="1">
    <citation type="submission" date="2016-06" db="EMBL/GenBank/DDBJ databases">
        <title>Parallel loss of symbiosis genes in relatives of nitrogen-fixing non-legume Parasponia.</title>
        <authorList>
            <person name="Van Velzen R."/>
            <person name="Holmer R."/>
            <person name="Bu F."/>
            <person name="Rutten L."/>
            <person name="Van Zeijl A."/>
            <person name="Liu W."/>
            <person name="Santuari L."/>
            <person name="Cao Q."/>
            <person name="Sharma T."/>
            <person name="Shen D."/>
            <person name="Roswanjaya Y."/>
            <person name="Wardhani T."/>
            <person name="Kalhor M.S."/>
            <person name="Jansen J."/>
            <person name="Van den Hoogen J."/>
            <person name="Gungor B."/>
            <person name="Hartog M."/>
            <person name="Hontelez J."/>
            <person name="Verver J."/>
            <person name="Yang W.-C."/>
            <person name="Schijlen E."/>
            <person name="Repin R."/>
            <person name="Schilthuizen M."/>
            <person name="Schranz E."/>
            <person name="Heidstra R."/>
            <person name="Miyata K."/>
            <person name="Fedorova E."/>
            <person name="Kohlen W."/>
            <person name="Bisseling T."/>
            <person name="Smit S."/>
            <person name="Geurts R."/>
        </authorList>
    </citation>
    <scope>NUCLEOTIDE SEQUENCE [LARGE SCALE GENOMIC DNA]</scope>
    <source>
        <strain evidence="2">cv. WU1-14</strain>
    </source>
</reference>
<comment type="caution">
    <text evidence="1">The sequence shown here is derived from an EMBL/GenBank/DDBJ whole genome shotgun (WGS) entry which is preliminary data.</text>
</comment>
<dbReference type="AlphaFoldDB" id="A0A2P5DEL4"/>
<gene>
    <name evidence="1" type="ORF">PanWU01x14_072010</name>
</gene>
<dbReference type="Proteomes" id="UP000237105">
    <property type="component" value="Unassembled WGS sequence"/>
</dbReference>
<accession>A0A2P5DEL4</accession>
<evidence type="ECO:0000313" key="2">
    <source>
        <dbReference type="Proteomes" id="UP000237105"/>
    </source>
</evidence>
<sequence length="69" mass="7944">MNIYIYICVCVCIEDYEQFESDKTKPNKAFSAPSLCLCYFGLQTEIQKLCIYFSLSKICLGLGNERKRG</sequence>
<organism evidence="1 2">
    <name type="scientific">Parasponia andersonii</name>
    <name type="common">Sponia andersonii</name>
    <dbReference type="NCBI Taxonomy" id="3476"/>
    <lineage>
        <taxon>Eukaryota</taxon>
        <taxon>Viridiplantae</taxon>
        <taxon>Streptophyta</taxon>
        <taxon>Embryophyta</taxon>
        <taxon>Tracheophyta</taxon>
        <taxon>Spermatophyta</taxon>
        <taxon>Magnoliopsida</taxon>
        <taxon>eudicotyledons</taxon>
        <taxon>Gunneridae</taxon>
        <taxon>Pentapetalae</taxon>
        <taxon>rosids</taxon>
        <taxon>fabids</taxon>
        <taxon>Rosales</taxon>
        <taxon>Cannabaceae</taxon>
        <taxon>Parasponia</taxon>
    </lineage>
</organism>
<name>A0A2P5DEL4_PARAD</name>